<evidence type="ECO:0000313" key="15">
    <source>
        <dbReference type="EMBL" id="KAJ1926093.1"/>
    </source>
</evidence>
<dbReference type="GO" id="GO:0004825">
    <property type="term" value="F:methionine-tRNA ligase activity"/>
    <property type="evidence" value="ECO:0007669"/>
    <property type="project" value="UniProtKB-EC"/>
</dbReference>
<evidence type="ECO:0000256" key="7">
    <source>
        <dbReference type="ARBA" id="ARBA00022840"/>
    </source>
</evidence>
<comment type="caution">
    <text evidence="15">The sequence shown here is derived from an EMBL/GenBank/DDBJ whole genome shotgun (WGS) entry which is preliminary data.</text>
</comment>
<dbReference type="OrthoDB" id="5844513at2759"/>
<organism evidence="15 16">
    <name type="scientific">Tieghemiomyces parasiticus</name>
    <dbReference type="NCBI Taxonomy" id="78921"/>
    <lineage>
        <taxon>Eukaryota</taxon>
        <taxon>Fungi</taxon>
        <taxon>Fungi incertae sedis</taxon>
        <taxon>Zoopagomycota</taxon>
        <taxon>Kickxellomycotina</taxon>
        <taxon>Dimargaritomycetes</taxon>
        <taxon>Dimargaritales</taxon>
        <taxon>Dimargaritaceae</taxon>
        <taxon>Tieghemiomyces</taxon>
    </lineage>
</organism>
<dbReference type="InterPro" id="IPR029038">
    <property type="entry name" value="MetRS_Zn"/>
</dbReference>
<dbReference type="Gene3D" id="1.10.730.10">
    <property type="entry name" value="Isoleucyl-tRNA Synthetase, Domain 1"/>
    <property type="match status" value="1"/>
</dbReference>
<dbReference type="FunFam" id="2.20.28.20:FF:000001">
    <property type="entry name" value="Methionine--tRNA ligase"/>
    <property type="match status" value="1"/>
</dbReference>
<dbReference type="PRINTS" id="PR01041">
    <property type="entry name" value="TRNASYNTHMET"/>
</dbReference>
<dbReference type="InterPro" id="IPR033911">
    <property type="entry name" value="MetRS_core"/>
</dbReference>
<dbReference type="FunFam" id="1.10.730.10:FF:000037">
    <property type="entry name" value="Methionyl-tRNA synthetase"/>
    <property type="match status" value="1"/>
</dbReference>
<dbReference type="Gene3D" id="2.20.28.20">
    <property type="entry name" value="Methionyl-tRNA synthetase, Zn-domain"/>
    <property type="match status" value="1"/>
</dbReference>
<dbReference type="CDD" id="cd00814">
    <property type="entry name" value="MetRS_core"/>
    <property type="match status" value="1"/>
</dbReference>
<protein>
    <recommendedName>
        <fullName evidence="3">methionine--tRNA ligase</fullName>
        <ecNumber evidence="3">6.1.1.10</ecNumber>
    </recommendedName>
    <alternativeName>
        <fullName evidence="10">Methionyl-tRNA synthetase</fullName>
    </alternativeName>
</protein>
<keyword evidence="7 12" id="KW-0067">ATP-binding</keyword>
<evidence type="ECO:0000256" key="12">
    <source>
        <dbReference type="RuleBase" id="RU363039"/>
    </source>
</evidence>
<dbReference type="GO" id="GO:0017101">
    <property type="term" value="C:aminoacyl-tRNA synthetase multienzyme complex"/>
    <property type="evidence" value="ECO:0007669"/>
    <property type="project" value="TreeGrafter"/>
</dbReference>
<comment type="catalytic activity">
    <reaction evidence="11">
        <text>tRNA(Met) + L-methionine + ATP = L-methionyl-tRNA(Met) + AMP + diphosphate</text>
        <dbReference type="Rhea" id="RHEA:13481"/>
        <dbReference type="Rhea" id="RHEA-COMP:9667"/>
        <dbReference type="Rhea" id="RHEA-COMP:9698"/>
        <dbReference type="ChEBI" id="CHEBI:30616"/>
        <dbReference type="ChEBI" id="CHEBI:33019"/>
        <dbReference type="ChEBI" id="CHEBI:57844"/>
        <dbReference type="ChEBI" id="CHEBI:78442"/>
        <dbReference type="ChEBI" id="CHEBI:78530"/>
        <dbReference type="ChEBI" id="CHEBI:456215"/>
        <dbReference type="EC" id="6.1.1.10"/>
    </reaction>
</comment>
<dbReference type="Proteomes" id="UP001150569">
    <property type="component" value="Unassembled WGS sequence"/>
</dbReference>
<feature type="domain" description="Methionyl-tRNA synthetase anticodon-binding" evidence="14">
    <location>
        <begin position="661"/>
        <end position="802"/>
    </location>
</feature>
<dbReference type="SUPFAM" id="SSF57770">
    <property type="entry name" value="Methionyl-tRNA synthetase (MetRS), Zn-domain"/>
    <property type="match status" value="1"/>
</dbReference>
<sequence>MAPSTTVPTRIEVRLTVAPVSGTSEAADLLKIHAVAEVLGIPVRAERIEPVKKHGPKLLIALNGQPPVDLFEANAALRYLATHLPRATPPTALTTLRENSLYDVIERRIAAVIYGKRPDVNRIVHDADALLADLVDPSVAAAPDAFSGPELALFSDLYYLFRAIPSDIRTEAPRLAAWSERLGAHPSIRAAVQAAEAHIEVVPVVLFQKASLANRRVGQVAKINERPSVPVLPQPGQRNVLITSALPYVNNIPHLGNIIGSTLSADVYARYSRARGHNTLYICGTDEYGTATETKALEEGVSCQALCDKYNAIHRQVYDWFGLSFDHFGRTTTPQQTEIAQSMFHKLRANGYTFEDTMTQLYCEHCSRFLADRYVEGTCPKCAYEDARGDQCDQCGTLLNAADLVNPRCKMDGNRPILRESTHVFLDLPKLQPQVDDFVARSSEAGQWTANGRIITQNWLREGLKPRCITRDLKWGTPVPLPHMTDKVFYVWYDAPIGYPSITANYTPEWAQWWKNPTEVKLYQFMGKDNVPFHTVIFPACELGTGDPWTTLHHINTTEYLNYEGGKFSKSRNVGVFGNNVMETGIPVEVWRYYLLASRPETSDSVFTWTDFIARNNNELLANVGNFVNRVMKFIGSAKYQCALPAWSSDLVGPTSSSSGATTNEARLLADVNALLADYITTFDQVKLRGALQLAMAISQRGNGYLQESKLDNTLYAQHRVQCDTVVAVAVNLVYLLAALLYPFMPTTTHAICQQLNAPVRQIPDRFELVLQPGHVVGEADHLFKRIDEKMADVYRARYGGGSGAK</sequence>
<reference evidence="15" key="1">
    <citation type="submission" date="2022-07" db="EMBL/GenBank/DDBJ databases">
        <title>Phylogenomic reconstructions and comparative analyses of Kickxellomycotina fungi.</title>
        <authorList>
            <person name="Reynolds N.K."/>
            <person name="Stajich J.E."/>
            <person name="Barry K."/>
            <person name="Grigoriev I.V."/>
            <person name="Crous P."/>
            <person name="Smith M.E."/>
        </authorList>
    </citation>
    <scope>NUCLEOTIDE SEQUENCE</scope>
    <source>
        <strain evidence="15">RSA 861</strain>
    </source>
</reference>
<keyword evidence="8 12" id="KW-0648">Protein biosynthesis</keyword>
<evidence type="ECO:0000256" key="11">
    <source>
        <dbReference type="ARBA" id="ARBA00047364"/>
    </source>
</evidence>
<comment type="subcellular location">
    <subcellularLocation>
        <location evidence="1">Cytoplasm</location>
    </subcellularLocation>
</comment>
<dbReference type="PANTHER" id="PTHR45765">
    <property type="entry name" value="METHIONINE--TRNA LIGASE"/>
    <property type="match status" value="1"/>
</dbReference>
<dbReference type="Pfam" id="PF19303">
    <property type="entry name" value="Anticodon_3"/>
    <property type="match status" value="1"/>
</dbReference>
<evidence type="ECO:0000256" key="10">
    <source>
        <dbReference type="ARBA" id="ARBA00030904"/>
    </source>
</evidence>
<dbReference type="EMBL" id="JANBPT010000189">
    <property type="protein sequence ID" value="KAJ1926093.1"/>
    <property type="molecule type" value="Genomic_DNA"/>
</dbReference>
<keyword evidence="4" id="KW-0963">Cytoplasm</keyword>
<evidence type="ECO:0000256" key="1">
    <source>
        <dbReference type="ARBA" id="ARBA00004496"/>
    </source>
</evidence>
<dbReference type="GO" id="GO:0005829">
    <property type="term" value="C:cytosol"/>
    <property type="evidence" value="ECO:0007669"/>
    <property type="project" value="TreeGrafter"/>
</dbReference>
<dbReference type="SUPFAM" id="SSF47616">
    <property type="entry name" value="GST C-terminal domain-like"/>
    <property type="match status" value="1"/>
</dbReference>
<dbReference type="GO" id="GO:0017102">
    <property type="term" value="C:methionyl glutamyl tRNA synthetase complex"/>
    <property type="evidence" value="ECO:0007669"/>
    <property type="project" value="UniProtKB-ARBA"/>
</dbReference>
<gene>
    <name evidence="15" type="primary">MES1_1</name>
    <name evidence="15" type="ORF">IWQ60_004105</name>
</gene>
<keyword evidence="5 12" id="KW-0436">Ligase</keyword>
<dbReference type="PANTHER" id="PTHR45765:SF1">
    <property type="entry name" value="METHIONINE--TRNA LIGASE, CYTOPLASMIC"/>
    <property type="match status" value="1"/>
</dbReference>
<dbReference type="AlphaFoldDB" id="A0A9W8A915"/>
<dbReference type="SUPFAM" id="SSF52374">
    <property type="entry name" value="Nucleotidylyl transferase"/>
    <property type="match status" value="1"/>
</dbReference>
<dbReference type="NCBIfam" id="TIGR00398">
    <property type="entry name" value="metG"/>
    <property type="match status" value="1"/>
</dbReference>
<dbReference type="CDD" id="cd00570">
    <property type="entry name" value="GST_N_family"/>
    <property type="match status" value="1"/>
</dbReference>
<evidence type="ECO:0000256" key="4">
    <source>
        <dbReference type="ARBA" id="ARBA00022490"/>
    </source>
</evidence>
<dbReference type="InterPro" id="IPR041872">
    <property type="entry name" value="Anticodon_Met"/>
</dbReference>
<dbReference type="InterPro" id="IPR036282">
    <property type="entry name" value="Glutathione-S-Trfase_C_sf"/>
</dbReference>
<dbReference type="InterPro" id="IPR014758">
    <property type="entry name" value="Met-tRNA_synth"/>
</dbReference>
<evidence type="ECO:0000256" key="3">
    <source>
        <dbReference type="ARBA" id="ARBA00012838"/>
    </source>
</evidence>
<dbReference type="PROSITE" id="PS00178">
    <property type="entry name" value="AA_TRNA_LIGASE_I"/>
    <property type="match status" value="1"/>
</dbReference>
<evidence type="ECO:0000259" key="14">
    <source>
        <dbReference type="Pfam" id="PF19303"/>
    </source>
</evidence>
<dbReference type="EC" id="6.1.1.10" evidence="3"/>
<keyword evidence="9 12" id="KW-0030">Aminoacyl-tRNA synthetase</keyword>
<dbReference type="SUPFAM" id="SSF47323">
    <property type="entry name" value="Anticodon-binding domain of a subclass of class I aminoacyl-tRNA synthetases"/>
    <property type="match status" value="1"/>
</dbReference>
<dbReference type="InterPro" id="IPR014729">
    <property type="entry name" value="Rossmann-like_a/b/a_fold"/>
</dbReference>
<keyword evidence="6 12" id="KW-0547">Nucleotide-binding</keyword>
<dbReference type="InterPro" id="IPR009080">
    <property type="entry name" value="tRNAsynth_Ia_anticodon-bd"/>
</dbReference>
<evidence type="ECO:0000256" key="5">
    <source>
        <dbReference type="ARBA" id="ARBA00022598"/>
    </source>
</evidence>
<feature type="domain" description="Methionyl/Leucyl tRNA synthetase" evidence="13">
    <location>
        <begin position="240"/>
        <end position="632"/>
    </location>
</feature>
<name>A0A9W8A915_9FUNG</name>
<evidence type="ECO:0000256" key="8">
    <source>
        <dbReference type="ARBA" id="ARBA00022917"/>
    </source>
</evidence>
<evidence type="ECO:0000256" key="6">
    <source>
        <dbReference type="ARBA" id="ARBA00022741"/>
    </source>
</evidence>
<dbReference type="InterPro" id="IPR023458">
    <property type="entry name" value="Met-tRNA_ligase_1"/>
</dbReference>
<dbReference type="GO" id="GO:0006431">
    <property type="term" value="P:methionyl-tRNA aminoacylation"/>
    <property type="evidence" value="ECO:0007669"/>
    <property type="project" value="InterPro"/>
</dbReference>
<accession>A0A9W8A915</accession>
<dbReference type="InterPro" id="IPR001412">
    <property type="entry name" value="aa-tRNA-synth_I_CS"/>
</dbReference>
<dbReference type="GO" id="GO:0005524">
    <property type="term" value="F:ATP binding"/>
    <property type="evidence" value="ECO:0007669"/>
    <property type="project" value="UniProtKB-KW"/>
</dbReference>
<evidence type="ECO:0000256" key="9">
    <source>
        <dbReference type="ARBA" id="ARBA00023146"/>
    </source>
</evidence>
<dbReference type="Gene3D" id="3.40.50.620">
    <property type="entry name" value="HUPs"/>
    <property type="match status" value="1"/>
</dbReference>
<evidence type="ECO:0000256" key="2">
    <source>
        <dbReference type="ARBA" id="ARBA00005594"/>
    </source>
</evidence>
<dbReference type="InterPro" id="IPR015413">
    <property type="entry name" value="Methionyl/Leucyl_tRNA_Synth"/>
</dbReference>
<keyword evidence="16" id="KW-1185">Reference proteome</keyword>
<evidence type="ECO:0000313" key="16">
    <source>
        <dbReference type="Proteomes" id="UP001150569"/>
    </source>
</evidence>
<proteinExistence type="inferred from homology"/>
<evidence type="ECO:0000259" key="13">
    <source>
        <dbReference type="Pfam" id="PF09334"/>
    </source>
</evidence>
<dbReference type="Pfam" id="PF09334">
    <property type="entry name" value="tRNA-synt_1g"/>
    <property type="match status" value="1"/>
</dbReference>
<dbReference type="GO" id="GO:0036464">
    <property type="term" value="C:cytoplasmic ribonucleoprotein granule"/>
    <property type="evidence" value="ECO:0007669"/>
    <property type="project" value="UniProtKB-ARBA"/>
</dbReference>
<comment type="similarity">
    <text evidence="2 12">Belongs to the class-I aminoacyl-tRNA synthetase family.</text>
</comment>